<dbReference type="RefSeq" id="WP_088554071.1">
    <property type="nucleotide sequence ID" value="NZ_BDGJ01000101.1"/>
</dbReference>
<name>A0A1Z5HTF7_9FIRM</name>
<reference evidence="8" key="1">
    <citation type="journal article" date="2017" name="Appl. Environ. Microbiol.">
        <title>Genomic analysis of Calderihabitans maritimus KKC1, a thermophilic hydrogenogenic carboxydotrophic bacterium isolated from marine sediment.</title>
        <authorList>
            <person name="Omae K."/>
            <person name="Yoneda Y."/>
            <person name="Fukuyama Y."/>
            <person name="Yoshida T."/>
            <person name="Sako Y."/>
        </authorList>
    </citation>
    <scope>NUCLEOTIDE SEQUENCE [LARGE SCALE GENOMIC DNA]</scope>
    <source>
        <strain evidence="8">KKC1</strain>
    </source>
</reference>
<dbReference type="PANTHER" id="PTHR32308">
    <property type="entry name" value="LYASE BETA SUBUNIT, PUTATIVE (AFU_ORTHOLOGUE AFUA_4G13030)-RELATED"/>
    <property type="match status" value="1"/>
</dbReference>
<dbReference type="GO" id="GO:0016829">
    <property type="term" value="F:lyase activity"/>
    <property type="evidence" value="ECO:0007669"/>
    <property type="project" value="UniProtKB-KW"/>
</dbReference>
<proteinExistence type="predicted"/>
<keyword evidence="2 5" id="KW-0479">Metal-binding</keyword>
<dbReference type="OrthoDB" id="9786940at2"/>
<evidence type="ECO:0000256" key="1">
    <source>
        <dbReference type="ARBA" id="ARBA00001946"/>
    </source>
</evidence>
<feature type="binding site" evidence="5">
    <location>
        <position position="154"/>
    </location>
    <ligand>
        <name>Mg(2+)</name>
        <dbReference type="ChEBI" id="CHEBI:18420"/>
    </ligand>
</feature>
<feature type="binding site" evidence="5">
    <location>
        <position position="127"/>
    </location>
    <ligand>
        <name>Mg(2+)</name>
        <dbReference type="ChEBI" id="CHEBI:18420"/>
    </ligand>
</feature>
<dbReference type="InterPro" id="IPR040442">
    <property type="entry name" value="Pyrv_kinase-like_dom_sf"/>
</dbReference>
<evidence type="ECO:0000256" key="5">
    <source>
        <dbReference type="PIRSR" id="PIRSR015582-2"/>
    </source>
</evidence>
<dbReference type="InterPro" id="IPR005000">
    <property type="entry name" value="Aldolase/citrate-lyase_domain"/>
</dbReference>
<sequence>MVPMRSLLFAPGNNFRRVEKALSLNADGVIVDLEDAVALTEKKAAREMVRKALEIPRRNRLYVRVNALDTDFIQDDLEEVIRPGLDGVVLPKAESAEGIRYVDWLISQQEKKHGLGSGTLDLIPIIESALGVVRALEIASASKRVSRLAFGAIDFTLDIGTNFSKSGTEVFYARSQLVIASSAARIQPPVDTPYPDIQDIEGLVADTKKVRQLGFFGRLVIHPSQIQPVNEIFTPTADEIEHARRVVEAFNEAEARGIAAIQLDGKFIDYPVAARAKKVLELVETLRDKN</sequence>
<dbReference type="InterPro" id="IPR011206">
    <property type="entry name" value="Citrate_lyase_beta/mcl1/mcl2"/>
</dbReference>
<evidence type="ECO:0000313" key="7">
    <source>
        <dbReference type="EMBL" id="GAW92804.1"/>
    </source>
</evidence>
<comment type="caution">
    <text evidence="7">The sequence shown here is derived from an EMBL/GenBank/DDBJ whole genome shotgun (WGS) entry which is preliminary data.</text>
</comment>
<accession>A0A1Z5HTF7</accession>
<feature type="domain" description="HpcH/HpaI aldolase/citrate lyase" evidence="6">
    <location>
        <begin position="5"/>
        <end position="223"/>
    </location>
</feature>
<comment type="cofactor">
    <cofactor evidence="1">
        <name>Mg(2+)</name>
        <dbReference type="ChEBI" id="CHEBI:18420"/>
    </cofactor>
</comment>
<evidence type="ECO:0000256" key="4">
    <source>
        <dbReference type="PIRSR" id="PIRSR015582-1"/>
    </source>
</evidence>
<protein>
    <submittedName>
        <fullName evidence="7">Citrate lyase beta subunit</fullName>
    </submittedName>
</protein>
<gene>
    <name evidence="7" type="ORF">KKC1_19530</name>
</gene>
<evidence type="ECO:0000313" key="8">
    <source>
        <dbReference type="Proteomes" id="UP000197032"/>
    </source>
</evidence>
<organism evidence="7 8">
    <name type="scientific">Calderihabitans maritimus</name>
    <dbReference type="NCBI Taxonomy" id="1246530"/>
    <lineage>
        <taxon>Bacteria</taxon>
        <taxon>Bacillati</taxon>
        <taxon>Bacillota</taxon>
        <taxon>Clostridia</taxon>
        <taxon>Neomoorellales</taxon>
        <taxon>Calderihabitantaceae</taxon>
        <taxon>Calderihabitans</taxon>
    </lineage>
</organism>
<feature type="binding site" evidence="4">
    <location>
        <position position="127"/>
    </location>
    <ligand>
        <name>substrate</name>
    </ligand>
</feature>
<dbReference type="AlphaFoldDB" id="A0A1Z5HTF7"/>
<dbReference type="Pfam" id="PF03328">
    <property type="entry name" value="HpcH_HpaI"/>
    <property type="match status" value="1"/>
</dbReference>
<dbReference type="EMBL" id="BDGJ01000101">
    <property type="protein sequence ID" value="GAW92804.1"/>
    <property type="molecule type" value="Genomic_DNA"/>
</dbReference>
<dbReference type="PIRSF" id="PIRSF015582">
    <property type="entry name" value="Cit_lyase_B"/>
    <property type="match status" value="1"/>
</dbReference>
<evidence type="ECO:0000256" key="3">
    <source>
        <dbReference type="ARBA" id="ARBA00022842"/>
    </source>
</evidence>
<keyword evidence="7" id="KW-0456">Lyase</keyword>
<evidence type="ECO:0000259" key="6">
    <source>
        <dbReference type="Pfam" id="PF03328"/>
    </source>
</evidence>
<feature type="binding site" evidence="4">
    <location>
        <position position="64"/>
    </location>
    <ligand>
        <name>substrate</name>
    </ligand>
</feature>
<keyword evidence="3 5" id="KW-0460">Magnesium</keyword>
<evidence type="ECO:0000256" key="2">
    <source>
        <dbReference type="ARBA" id="ARBA00022723"/>
    </source>
</evidence>
<dbReference type="GO" id="GO:0000287">
    <property type="term" value="F:magnesium ion binding"/>
    <property type="evidence" value="ECO:0007669"/>
    <property type="project" value="TreeGrafter"/>
</dbReference>
<dbReference type="PANTHER" id="PTHR32308:SF0">
    <property type="entry name" value="HPCH_HPAI ALDOLASE_CITRATE LYASE DOMAIN-CONTAINING PROTEIN"/>
    <property type="match status" value="1"/>
</dbReference>
<dbReference type="GO" id="GO:0006107">
    <property type="term" value="P:oxaloacetate metabolic process"/>
    <property type="evidence" value="ECO:0007669"/>
    <property type="project" value="TreeGrafter"/>
</dbReference>
<dbReference type="SUPFAM" id="SSF51621">
    <property type="entry name" value="Phosphoenolpyruvate/pyruvate domain"/>
    <property type="match status" value="1"/>
</dbReference>
<keyword evidence="8" id="KW-1185">Reference proteome</keyword>
<dbReference type="Gene3D" id="3.20.20.60">
    <property type="entry name" value="Phosphoenolpyruvate-binding domains"/>
    <property type="match status" value="1"/>
</dbReference>
<dbReference type="InterPro" id="IPR015813">
    <property type="entry name" value="Pyrv/PenolPyrv_kinase-like_dom"/>
</dbReference>
<dbReference type="Proteomes" id="UP000197032">
    <property type="component" value="Unassembled WGS sequence"/>
</dbReference>